<dbReference type="EMBL" id="WVTB01000027">
    <property type="protein sequence ID" value="KAF3807924.1"/>
    <property type="molecule type" value="Genomic_DNA"/>
</dbReference>
<sequence>MFAFFKQYFGSRQAPTSSILGVTGRYDFLDEDLSVRRDIIQDIHRLLQANAALLKKENRGDYAKLVDTSRPVVFNDRDLLNQARFWAALWSLDRPRLDASHRSLLENEDGFPGALRKQGLRDE</sequence>
<evidence type="ECO:0000313" key="2">
    <source>
        <dbReference type="Proteomes" id="UP000613401"/>
    </source>
</evidence>
<accession>A0A8H4CPY5</accession>
<gene>
    <name evidence="1" type="ORF">GCG54_00007660</name>
</gene>
<reference evidence="1" key="1">
    <citation type="journal article" date="2020" name="Phytopathology">
        <title>Genome sequence and comparative analysis of Colletotrichum gloeosporioides isolated from Liriodendron leaves.</title>
        <authorList>
            <person name="Fu F.F."/>
            <person name="Hao Z."/>
            <person name="Wang P."/>
            <person name="Lu Y."/>
            <person name="Xue L.J."/>
            <person name="Wei G."/>
            <person name="Tian Y."/>
            <person name="Baishi H."/>
            <person name="Xu H."/>
            <person name="Shi J."/>
            <person name="Cheng T."/>
            <person name="Wang G."/>
            <person name="Yi Y."/>
            <person name="Chen J."/>
        </authorList>
    </citation>
    <scope>NUCLEOTIDE SEQUENCE</scope>
    <source>
        <strain evidence="1">Lc1</strain>
    </source>
</reference>
<dbReference type="RefSeq" id="XP_045267083.1">
    <property type="nucleotide sequence ID" value="XM_045407638.1"/>
</dbReference>
<dbReference type="GeneID" id="69014803"/>
<evidence type="ECO:0000313" key="1">
    <source>
        <dbReference type="EMBL" id="KAF3807924.1"/>
    </source>
</evidence>
<comment type="caution">
    <text evidence="1">The sequence shown here is derived from an EMBL/GenBank/DDBJ whole genome shotgun (WGS) entry which is preliminary data.</text>
</comment>
<protein>
    <submittedName>
        <fullName evidence="1">Uncharacterized protein</fullName>
    </submittedName>
</protein>
<dbReference type="AlphaFoldDB" id="A0A8H4CPY5"/>
<dbReference type="Proteomes" id="UP000613401">
    <property type="component" value="Unassembled WGS sequence"/>
</dbReference>
<name>A0A8H4CPY5_COLGL</name>
<keyword evidence="2" id="KW-1185">Reference proteome</keyword>
<organism evidence="1 2">
    <name type="scientific">Colletotrichum gloeosporioides</name>
    <name type="common">Anthracnose fungus</name>
    <name type="synonym">Glomerella cingulata</name>
    <dbReference type="NCBI Taxonomy" id="474922"/>
    <lineage>
        <taxon>Eukaryota</taxon>
        <taxon>Fungi</taxon>
        <taxon>Dikarya</taxon>
        <taxon>Ascomycota</taxon>
        <taxon>Pezizomycotina</taxon>
        <taxon>Sordariomycetes</taxon>
        <taxon>Hypocreomycetidae</taxon>
        <taxon>Glomerellales</taxon>
        <taxon>Glomerellaceae</taxon>
        <taxon>Colletotrichum</taxon>
        <taxon>Colletotrichum gloeosporioides species complex</taxon>
    </lineage>
</organism>
<reference evidence="1" key="2">
    <citation type="submission" date="2020-03" db="EMBL/GenBank/DDBJ databases">
        <authorList>
            <person name="Fu F.-F."/>
            <person name="Chen J."/>
        </authorList>
    </citation>
    <scope>NUCLEOTIDE SEQUENCE</scope>
    <source>
        <strain evidence="1">Lc1</strain>
    </source>
</reference>
<proteinExistence type="predicted"/>